<name>A0A368Q6V7_SETIT</name>
<dbReference type="OrthoDB" id="628518at2759"/>
<sequence length="322" mass="36109">MPSPLCRCLEAPASPRQLAALADDLLEEILLRVSCPADLARASAACASFRRIVTDAAFLRQYRSLHPPLLLGFIEKVSSGFHPAEAPHPNATAARSIAHPAAGFSFDYLPPTRCNRKPWDACDVRDGRVLLKSGPVGYTGFNFPDLAVCDPVFRRYRLLPPIPDDLLASVHIKQQIFPSFQAFLVPSGEEEDGTSFRVIGRAYCGIKSAVFVFSSGSGLWSVGTTWDDLNLRGSVLLCRSYAYGYIYWKVMQANKLVKLDINRMDFSTIDLPSHYDERMLSLWRQEMARLGCLAILSFARLLCIMPFSKRRERLPMDVCWRL</sequence>
<dbReference type="PANTHER" id="PTHR31264:SF3">
    <property type="entry name" value="OS07G0554100 PROTEIN"/>
    <property type="match status" value="1"/>
</dbReference>
<dbReference type="PANTHER" id="PTHR31264">
    <property type="entry name" value="OS07G0554500 PROTEIN-RELATED"/>
    <property type="match status" value="1"/>
</dbReference>
<dbReference type="InterPro" id="IPR036047">
    <property type="entry name" value="F-box-like_dom_sf"/>
</dbReference>
<dbReference type="SUPFAM" id="SSF81383">
    <property type="entry name" value="F-box domain"/>
    <property type="match status" value="1"/>
</dbReference>
<organism evidence="1">
    <name type="scientific">Setaria italica</name>
    <name type="common">Foxtail millet</name>
    <name type="synonym">Panicum italicum</name>
    <dbReference type="NCBI Taxonomy" id="4555"/>
    <lineage>
        <taxon>Eukaryota</taxon>
        <taxon>Viridiplantae</taxon>
        <taxon>Streptophyta</taxon>
        <taxon>Embryophyta</taxon>
        <taxon>Tracheophyta</taxon>
        <taxon>Spermatophyta</taxon>
        <taxon>Magnoliopsida</taxon>
        <taxon>Liliopsida</taxon>
        <taxon>Poales</taxon>
        <taxon>Poaceae</taxon>
        <taxon>PACMAD clade</taxon>
        <taxon>Panicoideae</taxon>
        <taxon>Panicodae</taxon>
        <taxon>Paniceae</taxon>
        <taxon>Cenchrinae</taxon>
        <taxon>Setaria</taxon>
    </lineage>
</organism>
<protein>
    <recommendedName>
        <fullName evidence="2">F-box domain-containing protein</fullName>
    </recommendedName>
</protein>
<proteinExistence type="predicted"/>
<dbReference type="STRING" id="4555.A0A368Q6V7"/>
<accession>A0A368Q6V7</accession>
<dbReference type="AlphaFoldDB" id="A0A368Q6V7"/>
<reference evidence="1" key="1">
    <citation type="journal article" date="2012" name="Nat. Biotechnol.">
        <title>Reference genome sequence of the model plant Setaria.</title>
        <authorList>
            <person name="Bennetzen J.L."/>
            <person name="Schmutz J."/>
            <person name="Wang H."/>
            <person name="Percifield R."/>
            <person name="Hawkins J."/>
            <person name="Pontaroli A.C."/>
            <person name="Estep M."/>
            <person name="Feng L."/>
            <person name="Vaughn J.N."/>
            <person name="Grimwood J."/>
            <person name="Jenkins J."/>
            <person name="Barry K."/>
            <person name="Lindquist E."/>
            <person name="Hellsten U."/>
            <person name="Deshpande S."/>
            <person name="Wang X."/>
            <person name="Wu X."/>
            <person name="Mitros T."/>
            <person name="Triplett J."/>
            <person name="Yang X."/>
            <person name="Ye C.Y."/>
            <person name="Mauro-Herrera M."/>
            <person name="Wang L."/>
            <person name="Li P."/>
            <person name="Sharma M."/>
            <person name="Sharma R."/>
            <person name="Ronald P.C."/>
            <person name="Panaud O."/>
            <person name="Kellogg E.A."/>
            <person name="Brutnell T.P."/>
            <person name="Doust A.N."/>
            <person name="Tuskan G.A."/>
            <person name="Rokhsar D."/>
            <person name="Devos K.M."/>
        </authorList>
    </citation>
    <scope>NUCLEOTIDE SEQUENCE [LARGE SCALE GENOMIC DNA]</scope>
    <source>
        <strain evidence="1">Yugu1</strain>
    </source>
</reference>
<evidence type="ECO:0008006" key="2">
    <source>
        <dbReference type="Google" id="ProtNLM"/>
    </source>
</evidence>
<dbReference type="EMBL" id="CM003529">
    <property type="protein sequence ID" value="RCV13438.1"/>
    <property type="molecule type" value="Genomic_DNA"/>
</dbReference>
<gene>
    <name evidence="1" type="ORF">SETIT_2G346600v2</name>
</gene>
<dbReference type="EMBL" id="CM003529">
    <property type="protein sequence ID" value="RCV13437.1"/>
    <property type="molecule type" value="Genomic_DNA"/>
</dbReference>
<evidence type="ECO:0000313" key="1">
    <source>
        <dbReference type="EMBL" id="RCV13438.1"/>
    </source>
</evidence>
<reference evidence="1" key="2">
    <citation type="submission" date="2015-07" db="EMBL/GenBank/DDBJ databases">
        <authorList>
            <person name="Noorani M."/>
        </authorList>
    </citation>
    <scope>NUCLEOTIDE SEQUENCE</scope>
    <source>
        <strain evidence="1">Yugu1</strain>
    </source>
</reference>